<name>A0A5S4V377_9MICO</name>
<dbReference type="Pfam" id="PF13455">
    <property type="entry name" value="MUG113"/>
    <property type="match status" value="1"/>
</dbReference>
<proteinExistence type="predicted"/>
<dbReference type="Proteomes" id="UP000325243">
    <property type="component" value="Unassembled WGS sequence"/>
</dbReference>
<reference evidence="2 3" key="1">
    <citation type="submission" date="2019-08" db="EMBL/GenBank/DDBJ databases">
        <authorList>
            <person name="Hu J."/>
        </authorList>
    </citation>
    <scope>NUCLEOTIDE SEQUENCE [LARGE SCALE GENOMIC DNA]</scope>
    <source>
        <strain evidence="2 3">NEAU-184</strain>
    </source>
</reference>
<feature type="domain" description="Bacteriophage T5 Orf172 DNA-binding" evidence="1">
    <location>
        <begin position="94"/>
        <end position="162"/>
    </location>
</feature>
<dbReference type="RefSeq" id="WP_148732973.1">
    <property type="nucleotide sequence ID" value="NZ_VSSB01000001.1"/>
</dbReference>
<evidence type="ECO:0000259" key="1">
    <source>
        <dbReference type="SMART" id="SM00974"/>
    </source>
</evidence>
<evidence type="ECO:0000313" key="2">
    <source>
        <dbReference type="EMBL" id="TYL53504.1"/>
    </source>
</evidence>
<keyword evidence="3" id="KW-1185">Reference proteome</keyword>
<sequence length="186" mass="20943">MTCGIILADGRACDEPVEAGAPLNLCTGHLLEAHDWVARAVGTTDLLPSPCLACGSRIGVRYPSGWVCAECEWRVGEVPDDELDRPRVEVVYYIRYRDQIKIGTSVNPRLRLASLPHDEVLAFERGGRAVEQRRHVQFAAHRFAGTEWFAVHDALLEHIAELSAGVDDPWREYERWVLRRVALRTS</sequence>
<dbReference type="AlphaFoldDB" id="A0A5S4V377"/>
<comment type="caution">
    <text evidence="2">The sequence shown here is derived from an EMBL/GenBank/DDBJ whole genome shotgun (WGS) entry which is preliminary data.</text>
</comment>
<protein>
    <submittedName>
        <fullName evidence="2">GIY-YIG nuclease family protein</fullName>
    </submittedName>
</protein>
<dbReference type="EMBL" id="VSSB01000001">
    <property type="protein sequence ID" value="TYL53504.1"/>
    <property type="molecule type" value="Genomic_DNA"/>
</dbReference>
<evidence type="ECO:0000313" key="3">
    <source>
        <dbReference type="Proteomes" id="UP000325243"/>
    </source>
</evidence>
<dbReference type="SMART" id="SM00974">
    <property type="entry name" value="T5orf172"/>
    <property type="match status" value="1"/>
</dbReference>
<accession>A0A5S4V377</accession>
<organism evidence="2 3">
    <name type="scientific">Agromyces mariniharenae</name>
    <dbReference type="NCBI Taxonomy" id="2604423"/>
    <lineage>
        <taxon>Bacteria</taxon>
        <taxon>Bacillati</taxon>
        <taxon>Actinomycetota</taxon>
        <taxon>Actinomycetes</taxon>
        <taxon>Micrococcales</taxon>
        <taxon>Microbacteriaceae</taxon>
        <taxon>Agromyces</taxon>
    </lineage>
</organism>
<dbReference type="InterPro" id="IPR018306">
    <property type="entry name" value="Phage_T5_Orf172_DNA-bd"/>
</dbReference>
<gene>
    <name evidence="2" type="ORF">FYC51_07480</name>
</gene>